<dbReference type="AlphaFoldDB" id="A0A3S0I943"/>
<dbReference type="Proteomes" id="UP000271374">
    <property type="component" value="Unassembled WGS sequence"/>
</dbReference>
<sequence>MKNKQSKHTSLSTVLVALFFLTVLTLIFGLLFSMVSFVRTIAPLAMIPCLLAITILIFDDKKENNLDVHVINDKK</sequence>
<organism evidence="2 3">
    <name type="scientific">Bacillus yapensis</name>
    <dbReference type="NCBI Taxonomy" id="2492960"/>
    <lineage>
        <taxon>Bacteria</taxon>
        <taxon>Bacillati</taxon>
        <taxon>Bacillota</taxon>
        <taxon>Bacilli</taxon>
        <taxon>Bacillales</taxon>
        <taxon>Bacillaceae</taxon>
        <taxon>Bacillus</taxon>
    </lineage>
</organism>
<feature type="transmembrane region" description="Helical" evidence="1">
    <location>
        <begin position="41"/>
        <end position="58"/>
    </location>
</feature>
<gene>
    <name evidence="2" type="ORF">EKG37_17430</name>
</gene>
<comment type="caution">
    <text evidence="2">The sequence shown here is derived from an EMBL/GenBank/DDBJ whole genome shotgun (WGS) entry which is preliminary data.</text>
</comment>
<evidence type="ECO:0000313" key="2">
    <source>
        <dbReference type="EMBL" id="RTR28085.1"/>
    </source>
</evidence>
<evidence type="ECO:0000313" key="3">
    <source>
        <dbReference type="Proteomes" id="UP000271374"/>
    </source>
</evidence>
<dbReference type="RefSeq" id="WP_126410089.1">
    <property type="nucleotide sequence ID" value="NZ_RXNT01000016.1"/>
</dbReference>
<keyword evidence="1" id="KW-1133">Transmembrane helix</keyword>
<protein>
    <submittedName>
        <fullName evidence="2">Uncharacterized protein</fullName>
    </submittedName>
</protein>
<name>A0A3S0I943_9BACI</name>
<accession>A0A3S0I943</accession>
<feature type="transmembrane region" description="Helical" evidence="1">
    <location>
        <begin position="12"/>
        <end position="35"/>
    </location>
</feature>
<reference evidence="2 3" key="1">
    <citation type="submission" date="2018-12" db="EMBL/GenBank/DDBJ databases">
        <title>Bacillus yapensis draft genome sequence.</title>
        <authorList>
            <person name="Yu L."/>
            <person name="Xu X."/>
            <person name="Tang X."/>
        </authorList>
    </citation>
    <scope>NUCLEOTIDE SEQUENCE [LARGE SCALE GENOMIC DNA]</scope>
    <source>
        <strain evidence="2 3">XXST-01</strain>
    </source>
</reference>
<evidence type="ECO:0000256" key="1">
    <source>
        <dbReference type="SAM" id="Phobius"/>
    </source>
</evidence>
<keyword evidence="1" id="KW-0472">Membrane</keyword>
<dbReference type="EMBL" id="RXNT01000016">
    <property type="protein sequence ID" value="RTR28085.1"/>
    <property type="molecule type" value="Genomic_DNA"/>
</dbReference>
<keyword evidence="1" id="KW-0812">Transmembrane</keyword>
<proteinExistence type="predicted"/>
<keyword evidence="3" id="KW-1185">Reference proteome</keyword>